<feature type="transmembrane region" description="Helical" evidence="4">
    <location>
        <begin position="215"/>
        <end position="239"/>
    </location>
</feature>
<dbReference type="AlphaFoldDB" id="A0A6C0JQ30"/>
<keyword evidence="4" id="KW-1133">Transmembrane helix</keyword>
<keyword evidence="3" id="KW-0238">DNA-binding</keyword>
<dbReference type="InterPro" id="IPR027417">
    <property type="entry name" value="P-loop_NTPase"/>
</dbReference>
<evidence type="ECO:0000256" key="4">
    <source>
        <dbReference type="SAM" id="Phobius"/>
    </source>
</evidence>
<feature type="transmembrane region" description="Helical" evidence="4">
    <location>
        <begin position="155"/>
        <end position="177"/>
    </location>
</feature>
<accession>A0A6C0JQ30</accession>
<dbReference type="GO" id="GO:0140664">
    <property type="term" value="F:ATP-dependent DNA damage sensor activity"/>
    <property type="evidence" value="ECO:0007669"/>
    <property type="project" value="InterPro"/>
</dbReference>
<dbReference type="PANTHER" id="PTHR11361">
    <property type="entry name" value="DNA MISMATCH REPAIR PROTEIN MUTS FAMILY MEMBER"/>
    <property type="match status" value="1"/>
</dbReference>
<name>A0A6C0JQ30_9ZZZZ</name>
<dbReference type="SUPFAM" id="SSF52540">
    <property type="entry name" value="P-loop containing nucleoside triphosphate hydrolases"/>
    <property type="match status" value="1"/>
</dbReference>
<feature type="transmembrane region" description="Helical" evidence="4">
    <location>
        <begin position="126"/>
        <end position="143"/>
    </location>
</feature>
<organism evidence="6">
    <name type="scientific">viral metagenome</name>
    <dbReference type="NCBI Taxonomy" id="1070528"/>
    <lineage>
        <taxon>unclassified sequences</taxon>
        <taxon>metagenomes</taxon>
        <taxon>organismal metagenomes</taxon>
    </lineage>
</organism>
<evidence type="ECO:0000259" key="5">
    <source>
        <dbReference type="SMART" id="SM00534"/>
    </source>
</evidence>
<evidence type="ECO:0000256" key="1">
    <source>
        <dbReference type="ARBA" id="ARBA00022741"/>
    </source>
</evidence>
<dbReference type="GO" id="GO:0005829">
    <property type="term" value="C:cytosol"/>
    <property type="evidence" value="ECO:0007669"/>
    <property type="project" value="TreeGrafter"/>
</dbReference>
<dbReference type="EMBL" id="MN740684">
    <property type="protein sequence ID" value="QHU07483.1"/>
    <property type="molecule type" value="Genomic_DNA"/>
</dbReference>
<dbReference type="InterPro" id="IPR045076">
    <property type="entry name" value="MutS"/>
</dbReference>
<dbReference type="GO" id="GO:0005524">
    <property type="term" value="F:ATP binding"/>
    <property type="evidence" value="ECO:0007669"/>
    <property type="project" value="UniProtKB-KW"/>
</dbReference>
<dbReference type="Gene3D" id="3.40.50.300">
    <property type="entry name" value="P-loop containing nucleotide triphosphate hydrolases"/>
    <property type="match status" value="1"/>
</dbReference>
<keyword evidence="2" id="KW-0067">ATP-binding</keyword>
<dbReference type="InterPro" id="IPR000432">
    <property type="entry name" value="DNA_mismatch_repair_MutS_C"/>
</dbReference>
<keyword evidence="1" id="KW-0547">Nucleotide-binding</keyword>
<sequence>MSELEIKNLNELLNFDDTKKKYIINKLLDSHNDIFIDNENKIDISDDVYKDTGIDKWISKLPELDGSKELINKLIHNPISNLNKLVDRQQSILKDYDVISFKILKDYEDDILWIYKLNDEISKDNAINILFPSSFLISFINLYQPILDSYHLYKIFFIPLTSLIYPLTSILAPYFYIKKYVSNISITYYFSLIKNFIILFFKNTGNFKLNLFKSIFFFIYLFLYLYNIYQTFEFSALLYKTKQNLHKKMQGLINFVNESNYIISDFDNSNNILKPFIKNSYKPFDISIYNTMTNIYSVWKDNNIKNNISKLLLTIYTYDIINAISKLKDEFNYSLPVYDTSLSTKIWNMKNPILSDTQISNPISLEKNIIITGPNAAGKTTYVKSILSNIILAQTFGIIYGSNAIINPYDSIYSFMRISDELGTKSYFEAEAEYCLNMIKKASELSKQNKNALFLMDEPMHSTPPTEGLATAYAVIENIGLNNNINLIITTHFYKLTSLEETYPDNFINLHVEAIEKDDKFFFPYKIKKGSSYQCIAIELLSKKHFPISVINSAINIKKKIYKDIISI</sequence>
<keyword evidence="4" id="KW-0812">Transmembrane</keyword>
<dbReference type="PANTHER" id="PTHR11361:SF99">
    <property type="entry name" value="DNA MISMATCH REPAIR PROTEIN"/>
    <property type="match status" value="1"/>
</dbReference>
<reference evidence="6" key="1">
    <citation type="journal article" date="2020" name="Nature">
        <title>Giant virus diversity and host interactions through global metagenomics.</title>
        <authorList>
            <person name="Schulz F."/>
            <person name="Roux S."/>
            <person name="Paez-Espino D."/>
            <person name="Jungbluth S."/>
            <person name="Walsh D.A."/>
            <person name="Denef V.J."/>
            <person name="McMahon K.D."/>
            <person name="Konstantinidis K.T."/>
            <person name="Eloe-Fadrosh E.A."/>
            <person name="Kyrpides N.C."/>
            <person name="Woyke T."/>
        </authorList>
    </citation>
    <scope>NUCLEOTIDE SEQUENCE</scope>
    <source>
        <strain evidence="6">GVMAG-S-1040241-154</strain>
    </source>
</reference>
<keyword evidence="4" id="KW-0472">Membrane</keyword>
<dbReference type="SMART" id="SM00534">
    <property type="entry name" value="MUTSac"/>
    <property type="match status" value="1"/>
</dbReference>
<dbReference type="Pfam" id="PF00488">
    <property type="entry name" value="MutS_V"/>
    <property type="match status" value="1"/>
</dbReference>
<evidence type="ECO:0000256" key="2">
    <source>
        <dbReference type="ARBA" id="ARBA00022840"/>
    </source>
</evidence>
<proteinExistence type="predicted"/>
<evidence type="ECO:0000313" key="6">
    <source>
        <dbReference type="EMBL" id="QHU07483.1"/>
    </source>
</evidence>
<evidence type="ECO:0000256" key="3">
    <source>
        <dbReference type="ARBA" id="ARBA00023125"/>
    </source>
</evidence>
<feature type="domain" description="DNA mismatch repair proteins mutS family" evidence="5">
    <location>
        <begin position="366"/>
        <end position="559"/>
    </location>
</feature>
<dbReference type="GO" id="GO:0006298">
    <property type="term" value="P:mismatch repair"/>
    <property type="evidence" value="ECO:0007669"/>
    <property type="project" value="InterPro"/>
</dbReference>
<feature type="transmembrane region" description="Helical" evidence="4">
    <location>
        <begin position="186"/>
        <end position="203"/>
    </location>
</feature>
<dbReference type="GO" id="GO:0030983">
    <property type="term" value="F:mismatched DNA binding"/>
    <property type="evidence" value="ECO:0007669"/>
    <property type="project" value="InterPro"/>
</dbReference>
<protein>
    <recommendedName>
        <fullName evidence="5">DNA mismatch repair proteins mutS family domain-containing protein</fullName>
    </recommendedName>
</protein>